<feature type="compositionally biased region" description="Low complexity" evidence="1">
    <location>
        <begin position="468"/>
        <end position="488"/>
    </location>
</feature>
<evidence type="ECO:0000256" key="1">
    <source>
        <dbReference type="SAM" id="MobiDB-lite"/>
    </source>
</evidence>
<proteinExistence type="predicted"/>
<dbReference type="EMBL" id="WJXA01000001">
    <property type="protein sequence ID" value="KAF7153360.1"/>
    <property type="molecule type" value="Genomic_DNA"/>
</dbReference>
<dbReference type="OrthoDB" id="1812009at2759"/>
<feature type="region of interest" description="Disordered" evidence="1">
    <location>
        <begin position="38"/>
        <end position="63"/>
    </location>
</feature>
<accession>A0A834LYX9</accession>
<evidence type="ECO:0000313" key="2">
    <source>
        <dbReference type="EMBL" id="KAF7153360.1"/>
    </source>
</evidence>
<protein>
    <submittedName>
        <fullName evidence="2">Uncharacterized protein</fullName>
    </submittedName>
</protein>
<sequence length="669" mass="72765">MEREGDNTGEAPSGGDGAVVRATEPGAVVVPVPVGAEEIGSSLGEGPVSTVESGGDGDGDGNDRAVVMPMDRTEAIEGFVISTASDGAAVSDLTSKGGSVATVEENTGDVRMEECRTVEGECRTVEEESRTVEVSAGGGDTVMGECHTTERERLIEMEIGGLDVSMERRAMEERGTLASATPPEFPFTPSDMPIETESKGAEDEDVEAVARRLTRGKSVVGESDGQEHPRDLSAHLVEAPLLASVLASEEVFHEAKREEEERQRAREGPQVTSVQEVEVVAKERAAFREASYVPCVHFFVPFGVDAFVPRQSLQEEQVLHDPGNHLGMSGPLAFEVLGMYGPENTYGNPRVLPRALRRAPKYCKSSKFQGNLREFHLFLDRMFGEGRVTRQSLGLTEFRVPVGVPLFMLRTGDYTREEIKRHTRPVEDLIAYLSPLLDYAGYRERYLAYCLRMEERLSGALGGDESEAATGASGSRGSKRGGASSRRRVVSVVTREGIEGKIAIPSRSASITLPEAEVPRAWVENVYRLLLDCFTVIRQGAMGVSPEVLPRGSTAAAQRGGARRRSSSSGLTGRGGGREESSIREGGQGEATSHGRGVWTVKGSDFASLNGLRDLFPKRPWGARVTIPRDPYPSVLLPQDYENWLIHVWRQELDGMRTDLRHNFAYAPR</sequence>
<dbReference type="Proteomes" id="UP000626092">
    <property type="component" value="Unassembled WGS sequence"/>
</dbReference>
<keyword evidence="3" id="KW-1185">Reference proteome</keyword>
<feature type="compositionally biased region" description="Low complexity" evidence="1">
    <location>
        <begin position="551"/>
        <end position="560"/>
    </location>
</feature>
<feature type="region of interest" description="Disordered" evidence="1">
    <location>
        <begin position="547"/>
        <end position="597"/>
    </location>
</feature>
<feature type="region of interest" description="Disordered" evidence="1">
    <location>
        <begin position="1"/>
        <end position="24"/>
    </location>
</feature>
<organism evidence="2 3">
    <name type="scientific">Rhododendron simsii</name>
    <name type="common">Sims's rhododendron</name>
    <dbReference type="NCBI Taxonomy" id="118357"/>
    <lineage>
        <taxon>Eukaryota</taxon>
        <taxon>Viridiplantae</taxon>
        <taxon>Streptophyta</taxon>
        <taxon>Embryophyta</taxon>
        <taxon>Tracheophyta</taxon>
        <taxon>Spermatophyta</taxon>
        <taxon>Magnoliopsida</taxon>
        <taxon>eudicotyledons</taxon>
        <taxon>Gunneridae</taxon>
        <taxon>Pentapetalae</taxon>
        <taxon>asterids</taxon>
        <taxon>Ericales</taxon>
        <taxon>Ericaceae</taxon>
        <taxon>Ericoideae</taxon>
        <taxon>Rhodoreae</taxon>
        <taxon>Rhododendron</taxon>
    </lineage>
</organism>
<reference evidence="2" key="1">
    <citation type="submission" date="2019-11" db="EMBL/GenBank/DDBJ databases">
        <authorList>
            <person name="Liu Y."/>
            <person name="Hou J."/>
            <person name="Li T.-Q."/>
            <person name="Guan C.-H."/>
            <person name="Wu X."/>
            <person name="Wu H.-Z."/>
            <person name="Ling F."/>
            <person name="Zhang R."/>
            <person name="Shi X.-G."/>
            <person name="Ren J.-P."/>
            <person name="Chen E.-F."/>
            <person name="Sun J.-M."/>
        </authorList>
    </citation>
    <scope>NUCLEOTIDE SEQUENCE</scope>
    <source>
        <strain evidence="2">Adult_tree_wgs_1</strain>
        <tissue evidence="2">Leaves</tissue>
    </source>
</reference>
<comment type="caution">
    <text evidence="2">The sequence shown here is derived from an EMBL/GenBank/DDBJ whole genome shotgun (WGS) entry which is preliminary data.</text>
</comment>
<name>A0A834LYX9_RHOSS</name>
<evidence type="ECO:0000313" key="3">
    <source>
        <dbReference type="Proteomes" id="UP000626092"/>
    </source>
</evidence>
<dbReference type="AlphaFoldDB" id="A0A834LYX9"/>
<feature type="region of interest" description="Disordered" evidence="1">
    <location>
        <begin position="463"/>
        <end position="488"/>
    </location>
</feature>
<gene>
    <name evidence="2" type="ORF">RHSIM_Rhsim01G0084500</name>
</gene>